<evidence type="ECO:0000313" key="4">
    <source>
        <dbReference type="Proteomes" id="UP001358417"/>
    </source>
</evidence>
<evidence type="ECO:0000313" key="3">
    <source>
        <dbReference type="EMBL" id="KAK5049061.1"/>
    </source>
</evidence>
<keyword evidence="2" id="KW-1133">Transmembrane helix</keyword>
<dbReference type="EMBL" id="JAVRRD010000020">
    <property type="protein sequence ID" value="KAK5049061.1"/>
    <property type="molecule type" value="Genomic_DNA"/>
</dbReference>
<dbReference type="AlphaFoldDB" id="A0AAV9N6V1"/>
<dbReference type="GeneID" id="89973660"/>
<feature type="transmembrane region" description="Helical" evidence="2">
    <location>
        <begin position="93"/>
        <end position="114"/>
    </location>
</feature>
<keyword evidence="2" id="KW-0812">Transmembrane</keyword>
<keyword evidence="4" id="KW-1185">Reference proteome</keyword>
<dbReference type="RefSeq" id="XP_064704266.1">
    <property type="nucleotide sequence ID" value="XM_064849052.1"/>
</dbReference>
<evidence type="ECO:0000256" key="2">
    <source>
        <dbReference type="SAM" id="Phobius"/>
    </source>
</evidence>
<feature type="region of interest" description="Disordered" evidence="1">
    <location>
        <begin position="27"/>
        <end position="56"/>
    </location>
</feature>
<name>A0AAV9N6V1_9EURO</name>
<feature type="transmembrane region" description="Helical" evidence="2">
    <location>
        <begin position="166"/>
        <end position="183"/>
    </location>
</feature>
<comment type="caution">
    <text evidence="3">The sequence shown here is derived from an EMBL/GenBank/DDBJ whole genome shotgun (WGS) entry which is preliminary data.</text>
</comment>
<reference evidence="3 4" key="1">
    <citation type="submission" date="2023-08" db="EMBL/GenBank/DDBJ databases">
        <title>Black Yeasts Isolated from many extreme environments.</title>
        <authorList>
            <person name="Coleine C."/>
            <person name="Stajich J.E."/>
            <person name="Selbmann L."/>
        </authorList>
    </citation>
    <scope>NUCLEOTIDE SEQUENCE [LARGE SCALE GENOMIC DNA]</scope>
    <source>
        <strain evidence="3 4">CCFEE 5792</strain>
    </source>
</reference>
<accession>A0AAV9N6V1</accession>
<feature type="compositionally biased region" description="Basic and acidic residues" evidence="1">
    <location>
        <begin position="27"/>
        <end position="46"/>
    </location>
</feature>
<dbReference type="Proteomes" id="UP001358417">
    <property type="component" value="Unassembled WGS sequence"/>
</dbReference>
<sequence>MHSSVTPDDCQALHGLQHRTSISRIAVGDEERQEDRERRVQNEDRSISPFSHYNDRRMINTHPPVKPLHTQTTAPASSWHTLAAKPGRITRNMLHTTIQLVSLVLFCSFLIPYMHYSRTKMAAECEACKYNALADYEKGLAECEITTGANFTAEEGGKFLLSRLEVIAIMVLACIWQYVTWIVQDKLVTRLLCLTVKATN</sequence>
<evidence type="ECO:0000256" key="1">
    <source>
        <dbReference type="SAM" id="MobiDB-lite"/>
    </source>
</evidence>
<gene>
    <name evidence="3" type="ORF">LTR84_005483</name>
</gene>
<keyword evidence="2" id="KW-0472">Membrane</keyword>
<protein>
    <submittedName>
        <fullName evidence="3">Uncharacterized protein</fullName>
    </submittedName>
</protein>
<proteinExistence type="predicted"/>
<organism evidence="3 4">
    <name type="scientific">Exophiala bonariae</name>
    <dbReference type="NCBI Taxonomy" id="1690606"/>
    <lineage>
        <taxon>Eukaryota</taxon>
        <taxon>Fungi</taxon>
        <taxon>Dikarya</taxon>
        <taxon>Ascomycota</taxon>
        <taxon>Pezizomycotina</taxon>
        <taxon>Eurotiomycetes</taxon>
        <taxon>Chaetothyriomycetidae</taxon>
        <taxon>Chaetothyriales</taxon>
        <taxon>Herpotrichiellaceae</taxon>
        <taxon>Exophiala</taxon>
    </lineage>
</organism>